<name>A0ABS3VJU5_MICEH</name>
<protein>
    <recommendedName>
        <fullName evidence="4">Replication region DNA-binding N-term</fullName>
    </recommendedName>
</protein>
<dbReference type="EMBL" id="WVUH01000006">
    <property type="protein sequence ID" value="MBO4204772.1"/>
    <property type="molecule type" value="Genomic_DNA"/>
</dbReference>
<gene>
    <name evidence="2" type="ORF">GSF22_01925</name>
</gene>
<dbReference type="RefSeq" id="WP_187691558.1">
    <property type="nucleotide sequence ID" value="NZ_WVUH01000006.1"/>
</dbReference>
<evidence type="ECO:0000256" key="1">
    <source>
        <dbReference type="SAM" id="Coils"/>
    </source>
</evidence>
<evidence type="ECO:0000313" key="2">
    <source>
        <dbReference type="EMBL" id="MBO4204772.1"/>
    </source>
</evidence>
<dbReference type="Proteomes" id="UP000823521">
    <property type="component" value="Unassembled WGS sequence"/>
</dbReference>
<evidence type="ECO:0000313" key="3">
    <source>
        <dbReference type="Proteomes" id="UP000823521"/>
    </source>
</evidence>
<organism evidence="2 3">
    <name type="scientific">Micromonospora echinofusca</name>
    <dbReference type="NCBI Taxonomy" id="47858"/>
    <lineage>
        <taxon>Bacteria</taxon>
        <taxon>Bacillati</taxon>
        <taxon>Actinomycetota</taxon>
        <taxon>Actinomycetes</taxon>
        <taxon>Micromonosporales</taxon>
        <taxon>Micromonosporaceae</taxon>
        <taxon>Micromonospora</taxon>
    </lineage>
</organism>
<accession>A0ABS3VJU5</accession>
<keyword evidence="3" id="KW-1185">Reference proteome</keyword>
<sequence>MTAAVSPATRRQLLEAMQRLLAGTPQHTDGRLTKNNLYREAGVSRATMNRASDILATWDAHVSRSPAGTAARRRDDDLDRLRHDLKASRARCRELQHHLDAAATVIAALAAENDALRRQNADTASRLVVPLRRDPAGR</sequence>
<evidence type="ECO:0008006" key="4">
    <source>
        <dbReference type="Google" id="ProtNLM"/>
    </source>
</evidence>
<feature type="coiled-coil region" evidence="1">
    <location>
        <begin position="78"/>
        <end position="126"/>
    </location>
</feature>
<proteinExistence type="predicted"/>
<keyword evidence="1" id="KW-0175">Coiled coil</keyword>
<reference evidence="2 3" key="1">
    <citation type="submission" date="2019-12" db="EMBL/GenBank/DDBJ databases">
        <title>Whole genome sequencing of endophytic Actinobacterium Micromonospora sp. MPMI6T.</title>
        <authorList>
            <person name="Evv R."/>
            <person name="Podile A.R."/>
        </authorList>
    </citation>
    <scope>NUCLEOTIDE SEQUENCE [LARGE SCALE GENOMIC DNA]</scope>
    <source>
        <strain evidence="2 3">MPMI6</strain>
    </source>
</reference>
<comment type="caution">
    <text evidence="2">The sequence shown here is derived from an EMBL/GenBank/DDBJ whole genome shotgun (WGS) entry which is preliminary data.</text>
</comment>